<reference evidence="5 6" key="1">
    <citation type="journal article" date="2009" name="J. Bacteriol.">
        <title>Genome sequences of three Agrobacterium biovars help elucidate the evolution of multichromosome genomes in bacteria.</title>
        <authorList>
            <person name="Slater S.C."/>
            <person name="Goldman B.S."/>
            <person name="Goodner B."/>
            <person name="Setubal J.C."/>
            <person name="Farrand S.K."/>
            <person name="Nester E.W."/>
            <person name="Burr T.J."/>
            <person name="Banta L."/>
            <person name="Dickerman A.W."/>
            <person name="Paulsen I."/>
            <person name="Otten L."/>
            <person name="Suen G."/>
            <person name="Welch R."/>
            <person name="Almeida N.F."/>
            <person name="Arnold F."/>
            <person name="Burton O.T."/>
            <person name="Du Z."/>
            <person name="Ewing A."/>
            <person name="Godsy E."/>
            <person name="Heisel S."/>
            <person name="Houmiel K.L."/>
            <person name="Jhaveri J."/>
            <person name="Lu J."/>
            <person name="Miller N.M."/>
            <person name="Norton S."/>
            <person name="Chen Q."/>
            <person name="Phoolcharoen W."/>
            <person name="Ohlin V."/>
            <person name="Ondrusek D."/>
            <person name="Pride N."/>
            <person name="Stricklin S.L."/>
            <person name="Sun J."/>
            <person name="Wheeler C."/>
            <person name="Wilson L."/>
            <person name="Zhu H."/>
            <person name="Wood D.W."/>
        </authorList>
    </citation>
    <scope>NUCLEOTIDE SEQUENCE [LARGE SCALE GENOMIC DNA]</scope>
    <source>
        <strain evidence="6">K84 / ATCC BAA-868</strain>
    </source>
</reference>
<evidence type="ECO:0000313" key="5">
    <source>
        <dbReference type="EMBL" id="ACM28622.1"/>
    </source>
</evidence>
<dbReference type="InterPro" id="IPR016986">
    <property type="entry name" value="UCP031982_abhydr"/>
</dbReference>
<feature type="chain" id="PRO_5002884800" description="Dienelactone hydrolase" evidence="4">
    <location>
        <begin position="24"/>
        <end position="323"/>
    </location>
</feature>
<dbReference type="RefSeq" id="WP_012649131.1">
    <property type="nucleotide sequence ID" value="NC_011983.1"/>
</dbReference>
<dbReference type="EMBL" id="CP000629">
    <property type="protein sequence ID" value="ACM28622.1"/>
    <property type="molecule type" value="Genomic_DNA"/>
</dbReference>
<keyword evidence="2" id="KW-0442">Lipid degradation</keyword>
<accession>B9JLC3</accession>
<name>B9JLC3_RHIR8</name>
<dbReference type="AlphaFoldDB" id="B9JLC3"/>
<evidence type="ECO:0000256" key="3">
    <source>
        <dbReference type="ARBA" id="ARBA00023098"/>
    </source>
</evidence>
<dbReference type="PANTHER" id="PTHR10272">
    <property type="entry name" value="PLATELET-ACTIVATING FACTOR ACETYLHYDROLASE"/>
    <property type="match status" value="1"/>
</dbReference>
<protein>
    <recommendedName>
        <fullName evidence="7">Dienelactone hydrolase</fullName>
    </recommendedName>
</protein>
<dbReference type="PANTHER" id="PTHR10272:SF0">
    <property type="entry name" value="PLATELET-ACTIVATING FACTOR ACETYLHYDROLASE"/>
    <property type="match status" value="1"/>
</dbReference>
<dbReference type="GO" id="GO:0003847">
    <property type="term" value="F:1-alkyl-2-acetylglycerophosphocholine esterase activity"/>
    <property type="evidence" value="ECO:0007669"/>
    <property type="project" value="TreeGrafter"/>
</dbReference>
<feature type="signal peptide" evidence="4">
    <location>
        <begin position="1"/>
        <end position="23"/>
    </location>
</feature>
<dbReference type="Proteomes" id="UP000001600">
    <property type="component" value="Chromosome 2"/>
</dbReference>
<evidence type="ECO:0008006" key="7">
    <source>
        <dbReference type="Google" id="ProtNLM"/>
    </source>
</evidence>
<dbReference type="SUPFAM" id="SSF53474">
    <property type="entry name" value="alpha/beta-Hydrolases"/>
    <property type="match status" value="1"/>
</dbReference>
<dbReference type="eggNOG" id="COG4188">
    <property type="taxonomic scope" value="Bacteria"/>
</dbReference>
<dbReference type="Gene3D" id="3.40.50.1820">
    <property type="entry name" value="alpha/beta hydrolase"/>
    <property type="match status" value="1"/>
</dbReference>
<dbReference type="STRING" id="311403.Arad_7036"/>
<dbReference type="HOGENOM" id="CLU_045366_0_0_5"/>
<dbReference type="KEGG" id="ara:Arad_7036"/>
<evidence type="ECO:0000256" key="1">
    <source>
        <dbReference type="ARBA" id="ARBA00022801"/>
    </source>
</evidence>
<sequence>MTMIRLRFFLAALFCLAAPLAHAAGFQLIEIPADGPLPALKGGIWYPCAQPAGDVTIGPFTMSVTKDCPIMGETLPLVVVSHGRIGSALGHRDTAETLADAGFVVVAISHPGDNSLDQSRTRDFSVFVERPADIRRVIDFVLGPWPNAGKIDARRIGMFGFSRGGYTGLVAIGANPHFGKRLRLCDGNSSVLCDQVHKGELPELAHDPRIKAAVIADPLSVFFTPDSFENVKIPVQLWGSERGGDGVTPESVVAISNQLPTKPEFHAVPNSQHFDFLPPCPAELAKSAPEICADRSGFDRTEFHRKFNAEVLAFFRKHLVDVQ</sequence>
<evidence type="ECO:0000313" key="6">
    <source>
        <dbReference type="Proteomes" id="UP000001600"/>
    </source>
</evidence>
<gene>
    <name evidence="5" type="ordered locus">Arad_7036</name>
</gene>
<keyword evidence="4" id="KW-0732">Signal</keyword>
<evidence type="ECO:0000256" key="2">
    <source>
        <dbReference type="ARBA" id="ARBA00022963"/>
    </source>
</evidence>
<evidence type="ECO:0000256" key="4">
    <source>
        <dbReference type="SAM" id="SignalP"/>
    </source>
</evidence>
<keyword evidence="1" id="KW-0378">Hydrolase</keyword>
<organism evidence="5 6">
    <name type="scientific">Rhizobium rhizogenes (strain K84 / ATCC BAA-868)</name>
    <name type="common">Agrobacterium radiobacter</name>
    <dbReference type="NCBI Taxonomy" id="311403"/>
    <lineage>
        <taxon>Bacteria</taxon>
        <taxon>Pseudomonadati</taxon>
        <taxon>Pseudomonadota</taxon>
        <taxon>Alphaproteobacteria</taxon>
        <taxon>Hyphomicrobiales</taxon>
        <taxon>Rhizobiaceae</taxon>
        <taxon>Rhizobium/Agrobacterium group</taxon>
        <taxon>Rhizobium</taxon>
    </lineage>
</organism>
<dbReference type="InterPro" id="IPR029058">
    <property type="entry name" value="AB_hydrolase_fold"/>
</dbReference>
<dbReference type="GO" id="GO:0016042">
    <property type="term" value="P:lipid catabolic process"/>
    <property type="evidence" value="ECO:0007669"/>
    <property type="project" value="UniProtKB-KW"/>
</dbReference>
<dbReference type="PIRSF" id="PIRSF031982">
    <property type="entry name" value="UCP031982_abhydr"/>
    <property type="match status" value="1"/>
</dbReference>
<keyword evidence="3" id="KW-0443">Lipid metabolism</keyword>
<dbReference type="ESTHER" id="agrrk-b9jlc3">
    <property type="family name" value="UCP031982"/>
</dbReference>
<proteinExistence type="predicted"/>